<feature type="compositionally biased region" description="Basic and acidic residues" evidence="1">
    <location>
        <begin position="34"/>
        <end position="48"/>
    </location>
</feature>
<evidence type="ECO:0000313" key="3">
    <source>
        <dbReference type="Proteomes" id="UP001374584"/>
    </source>
</evidence>
<dbReference type="Proteomes" id="UP001374584">
    <property type="component" value="Unassembled WGS sequence"/>
</dbReference>
<proteinExistence type="predicted"/>
<protein>
    <submittedName>
        <fullName evidence="2">Uncharacterized protein</fullName>
    </submittedName>
</protein>
<gene>
    <name evidence="2" type="ORF">VNO80_25894</name>
</gene>
<comment type="caution">
    <text evidence="2">The sequence shown here is derived from an EMBL/GenBank/DDBJ whole genome shotgun (WGS) entry which is preliminary data.</text>
</comment>
<reference evidence="2 3" key="1">
    <citation type="submission" date="2024-01" db="EMBL/GenBank/DDBJ databases">
        <title>The genomes of 5 underutilized Papilionoideae crops provide insights into root nodulation and disease resistanc.</title>
        <authorList>
            <person name="Jiang F."/>
        </authorList>
    </citation>
    <scope>NUCLEOTIDE SEQUENCE [LARGE SCALE GENOMIC DNA]</scope>
    <source>
        <strain evidence="2">JINMINGXINNONG_FW02</strain>
        <tissue evidence="2">Leaves</tissue>
    </source>
</reference>
<dbReference type="EMBL" id="JAYMYR010000009">
    <property type="protein sequence ID" value="KAK7342936.1"/>
    <property type="molecule type" value="Genomic_DNA"/>
</dbReference>
<feature type="compositionally biased region" description="Polar residues" evidence="1">
    <location>
        <begin position="58"/>
        <end position="69"/>
    </location>
</feature>
<name>A0AAN9QQI1_PHACN</name>
<evidence type="ECO:0000256" key="1">
    <source>
        <dbReference type="SAM" id="MobiDB-lite"/>
    </source>
</evidence>
<evidence type="ECO:0000313" key="2">
    <source>
        <dbReference type="EMBL" id="KAK7342936.1"/>
    </source>
</evidence>
<feature type="region of interest" description="Disordered" evidence="1">
    <location>
        <begin position="34"/>
        <end position="79"/>
    </location>
</feature>
<accession>A0AAN9QQI1</accession>
<keyword evidence="3" id="KW-1185">Reference proteome</keyword>
<organism evidence="2 3">
    <name type="scientific">Phaseolus coccineus</name>
    <name type="common">Scarlet runner bean</name>
    <name type="synonym">Phaseolus multiflorus</name>
    <dbReference type="NCBI Taxonomy" id="3886"/>
    <lineage>
        <taxon>Eukaryota</taxon>
        <taxon>Viridiplantae</taxon>
        <taxon>Streptophyta</taxon>
        <taxon>Embryophyta</taxon>
        <taxon>Tracheophyta</taxon>
        <taxon>Spermatophyta</taxon>
        <taxon>Magnoliopsida</taxon>
        <taxon>eudicotyledons</taxon>
        <taxon>Gunneridae</taxon>
        <taxon>Pentapetalae</taxon>
        <taxon>rosids</taxon>
        <taxon>fabids</taxon>
        <taxon>Fabales</taxon>
        <taxon>Fabaceae</taxon>
        <taxon>Papilionoideae</taxon>
        <taxon>50 kb inversion clade</taxon>
        <taxon>NPAAA clade</taxon>
        <taxon>indigoferoid/millettioid clade</taxon>
        <taxon>Phaseoleae</taxon>
        <taxon>Phaseolus</taxon>
    </lineage>
</organism>
<feature type="compositionally biased region" description="Basic and acidic residues" evidence="1">
    <location>
        <begin position="70"/>
        <end position="79"/>
    </location>
</feature>
<sequence>MEVQDETMGWRKKWSTQCHIHHYSDDFWKRHDHRAHGGEESHQEEYATKKKQKEVVSQVPQTSGGTHSSYDTHLEMKTD</sequence>
<dbReference type="AlphaFoldDB" id="A0AAN9QQI1"/>